<gene>
    <name evidence="2" type="ORF">INT44_005639</name>
</gene>
<comment type="caution">
    <text evidence="2">The sequence shown here is derived from an EMBL/GenBank/DDBJ whole genome shotgun (WGS) entry which is preliminary data.</text>
</comment>
<sequence length="778" mass="86933">MTGRTRPNRSRSLQPVERQLSSISNTTTDEYDLLADDGLQYQELPSQHSTTLDEDSDESSVASDTDTHDPSLELSDNPDVDPDALLQLMSDQGTPTLHAIGTHFPMLDDDESESEASDSSSLLLPDSVTLTSTSKATSLSPAPTIIRVLYMGSASENDKSNILRKLSEGLAEIFLQRPPDAKYDLKTQDDVSAADQRVFSGSTLHTDPSLFKERKHNVLPLSTTARFTADDDSGDDPIETYEDNGLAIIEADFTRSSERNFKNASTDTIYDYVIQHMDTESLHDSTETSTSSHRFEGYIYPDPTPDGVDLIVYFYSGLENDEERQNEIEDDMILLWKLRQLGIPVLPILSSLITTKRRKPVGGNISIHRDEPNHDTPISVSSGSTRSSSPTRRRTSPIRTNGRRWHDGSHHSNADYNQMMMENRTYLSNMFAEYRIQCLDVLNLEIGRPSFHRRQRGSPDTNTHKEDWETSSLMPAPWQILTVEQFASVDKKAVYEALKKSREMAVKRETVREIIRAKRKPVETTLPSDSKASLHLSSMKINLIRWIMGIFIPFVVVFCLFQGSTTSTLHLSNSTTTVGPPAMAKLHPMWSTLEANSKTHLFVVEVFDQFGRPSSLGPSGVKLKTVGLTQGRPEHVLDMAELGLGQYMLEVLSPCFQEDPSSPLQVEIVTVLGLPVQDSPVTLTACPTSTNRVPSGLKRRPPPSPQPAPPVTLHRTLKKPWYTGDRLLRKAKAFGRASVAVRMITQACDFVYYVIGIFWDEAGFRDLLHRLPARSSHT</sequence>
<feature type="region of interest" description="Disordered" evidence="1">
    <location>
        <begin position="687"/>
        <end position="711"/>
    </location>
</feature>
<feature type="compositionally biased region" description="Polar residues" evidence="1">
    <location>
        <begin position="19"/>
        <end position="28"/>
    </location>
</feature>
<dbReference type="Proteomes" id="UP000612746">
    <property type="component" value="Unassembled WGS sequence"/>
</dbReference>
<dbReference type="EMBL" id="JAEPRA010000007">
    <property type="protein sequence ID" value="KAG2182660.1"/>
    <property type="molecule type" value="Genomic_DNA"/>
</dbReference>
<feature type="region of interest" description="Disordered" evidence="1">
    <location>
        <begin position="1"/>
        <end position="84"/>
    </location>
</feature>
<name>A0A8H7UGY5_9FUNG</name>
<protein>
    <submittedName>
        <fullName evidence="2">Uncharacterized protein</fullName>
    </submittedName>
</protein>
<feature type="compositionally biased region" description="Acidic residues" evidence="1">
    <location>
        <begin position="107"/>
        <end position="116"/>
    </location>
</feature>
<evidence type="ECO:0000313" key="3">
    <source>
        <dbReference type="Proteomes" id="UP000612746"/>
    </source>
</evidence>
<feature type="region of interest" description="Disordered" evidence="1">
    <location>
        <begin position="96"/>
        <end position="121"/>
    </location>
</feature>
<dbReference type="AlphaFoldDB" id="A0A8H7UGY5"/>
<feature type="compositionally biased region" description="Low complexity" evidence="1">
    <location>
        <begin position="376"/>
        <end position="390"/>
    </location>
</feature>
<keyword evidence="3" id="KW-1185">Reference proteome</keyword>
<dbReference type="OrthoDB" id="2258835at2759"/>
<reference evidence="2" key="1">
    <citation type="submission" date="2020-12" db="EMBL/GenBank/DDBJ databases">
        <title>Metabolic potential, ecology and presence of endohyphal bacteria is reflected in genomic diversity of Mucoromycotina.</title>
        <authorList>
            <person name="Muszewska A."/>
            <person name="Okrasinska A."/>
            <person name="Steczkiewicz K."/>
            <person name="Drgas O."/>
            <person name="Orlowska M."/>
            <person name="Perlinska-Lenart U."/>
            <person name="Aleksandrzak-Piekarczyk T."/>
            <person name="Szatraj K."/>
            <person name="Zielenkiewicz U."/>
            <person name="Pilsyk S."/>
            <person name="Malc E."/>
            <person name="Mieczkowski P."/>
            <person name="Kruszewska J.S."/>
            <person name="Biernat P."/>
            <person name="Pawlowska J."/>
        </authorList>
    </citation>
    <scope>NUCLEOTIDE SEQUENCE</scope>
    <source>
        <strain evidence="2">WA0000051536</strain>
    </source>
</reference>
<evidence type="ECO:0000256" key="1">
    <source>
        <dbReference type="SAM" id="MobiDB-lite"/>
    </source>
</evidence>
<feature type="region of interest" description="Disordered" evidence="1">
    <location>
        <begin position="363"/>
        <end position="412"/>
    </location>
</feature>
<accession>A0A8H7UGY5</accession>
<evidence type="ECO:0000313" key="2">
    <source>
        <dbReference type="EMBL" id="KAG2182660.1"/>
    </source>
</evidence>
<proteinExistence type="predicted"/>
<organism evidence="2 3">
    <name type="scientific">Umbelopsis vinacea</name>
    <dbReference type="NCBI Taxonomy" id="44442"/>
    <lineage>
        <taxon>Eukaryota</taxon>
        <taxon>Fungi</taxon>
        <taxon>Fungi incertae sedis</taxon>
        <taxon>Mucoromycota</taxon>
        <taxon>Mucoromycotina</taxon>
        <taxon>Umbelopsidomycetes</taxon>
        <taxon>Umbelopsidales</taxon>
        <taxon>Umbelopsidaceae</taxon>
        <taxon>Umbelopsis</taxon>
    </lineage>
</organism>